<dbReference type="InterPro" id="IPR005537">
    <property type="entry name" value="RAMP_III_fam"/>
</dbReference>
<dbReference type="AlphaFoldDB" id="C9RHU4"/>
<dbReference type="GO" id="GO:0051607">
    <property type="term" value="P:defense response to virus"/>
    <property type="evidence" value="ECO:0007669"/>
    <property type="project" value="UniProtKB-KW"/>
</dbReference>
<organism evidence="3 4">
    <name type="scientific">Methanocaldococcus vulcanius (strain ATCC 700851 / DSM 12094 / M7)</name>
    <name type="common">Methanococcus vulcanius</name>
    <dbReference type="NCBI Taxonomy" id="579137"/>
    <lineage>
        <taxon>Archaea</taxon>
        <taxon>Methanobacteriati</taxon>
        <taxon>Methanobacteriota</taxon>
        <taxon>Methanomada group</taxon>
        <taxon>Methanococci</taxon>
        <taxon>Methanococcales</taxon>
        <taxon>Methanocaldococcaceae</taxon>
        <taxon>Methanocaldococcus</taxon>
    </lineage>
</organism>
<protein>
    <recommendedName>
        <fullName evidence="2">CRISPR type III-associated protein domain-containing protein</fullName>
    </recommendedName>
</protein>
<keyword evidence="4" id="KW-1185">Reference proteome</keyword>
<dbReference type="Pfam" id="PF03787">
    <property type="entry name" value="RAMPs"/>
    <property type="match status" value="1"/>
</dbReference>
<dbReference type="eggNOG" id="arCOG02661">
    <property type="taxonomic scope" value="Archaea"/>
</dbReference>
<evidence type="ECO:0000256" key="1">
    <source>
        <dbReference type="ARBA" id="ARBA00023118"/>
    </source>
</evidence>
<dbReference type="HOGENOM" id="CLU_057129_1_0_2"/>
<dbReference type="RefSeq" id="WP_015733366.1">
    <property type="nucleotide sequence ID" value="NC_013407.1"/>
</dbReference>
<evidence type="ECO:0000313" key="3">
    <source>
        <dbReference type="EMBL" id="ACX73146.1"/>
    </source>
</evidence>
<proteinExistence type="predicted"/>
<keyword evidence="1" id="KW-0051">Antiviral defense</keyword>
<gene>
    <name evidence="3" type="ordered locus">Metvu_1293</name>
</gene>
<feature type="domain" description="CRISPR type III-associated protein" evidence="2">
    <location>
        <begin position="170"/>
        <end position="398"/>
    </location>
</feature>
<dbReference type="Proteomes" id="UP000002063">
    <property type="component" value="Chromosome"/>
</dbReference>
<reference evidence="3" key="1">
    <citation type="submission" date="2009-10" db="EMBL/GenBank/DDBJ databases">
        <title>Complete sequence of chromosome of Methanocaldococcus vulcanius M7.</title>
        <authorList>
            <consortium name="US DOE Joint Genome Institute"/>
            <person name="Lucas S."/>
            <person name="Copeland A."/>
            <person name="Lapidus A."/>
            <person name="Glavina del Rio T."/>
            <person name="Dalin E."/>
            <person name="Tice H."/>
            <person name="Bruce D."/>
            <person name="Goodwin L."/>
            <person name="Pitluck S."/>
            <person name="Lcollab F.I."/>
            <person name="Brettin T."/>
            <person name="Detter J.C."/>
            <person name="Han C."/>
            <person name="Tapia R."/>
            <person name="Kuske C.R."/>
            <person name="Schmutz J."/>
            <person name="Larimer F."/>
            <person name="Land M."/>
            <person name="Hauser L."/>
            <person name="Kyrpides N."/>
            <person name="Ovchinikova G."/>
            <person name="Sieprawska-Lupa M."/>
            <person name="Whitman W.B."/>
            <person name="Woyke T."/>
        </authorList>
    </citation>
    <scope>NUCLEOTIDE SEQUENCE [LARGE SCALE GENOMIC DNA]</scope>
    <source>
        <strain evidence="3">M7</strain>
    </source>
</reference>
<dbReference type="STRING" id="579137.Metvu_1293"/>
<sequence>MSKYDALIEINVEKITNLSEYFLYMKYYFKPKNYGKIENYLFKRNNKPIAIDNKFEKLIEDFPFLKIKFDHEIQKNNLRGNLFKTLKKYKSLETLKDFPLTYFKNEIIGHSKIFEFSEDENLEMIRKISIFSSEEDLKNTIKKHPKYSFGIWVKFELNQPYFSRDDEEFYLIQNPVLKEKVFKVPMIRGSGWKGAIANAGRELIKENIDKKEFWDYVFSYLRIFGTGNEEFRELINLLKNKNKDELKKSLLKYLIFNLNVAVEFDNIEKDWKKIIEEHFDPNFRNIFNYEEDKKKYYEAKKGKVVFYPTYFDRLSLEVINPHSRKTRAGTNPIHYEVVPKGVEGILQIVYVPFDGILKKDDKLKEEVEKDLRFLCECIKKVAGLGVGAKTKLGWGTFEIKEKVVYSNKEIEIPEGWGDGNRCE</sequence>
<evidence type="ECO:0000313" key="4">
    <source>
        <dbReference type="Proteomes" id="UP000002063"/>
    </source>
</evidence>
<name>C9RHU4_METVM</name>
<dbReference type="GeneID" id="8513634"/>
<dbReference type="EMBL" id="CP001787">
    <property type="protein sequence ID" value="ACX73146.1"/>
    <property type="molecule type" value="Genomic_DNA"/>
</dbReference>
<accession>C9RHU4</accession>
<evidence type="ECO:0000259" key="2">
    <source>
        <dbReference type="Pfam" id="PF03787"/>
    </source>
</evidence>
<dbReference type="KEGG" id="mvu:Metvu_1293"/>